<keyword evidence="1" id="KW-1185">Reference proteome</keyword>
<accession>A0A914W094</accession>
<evidence type="ECO:0000313" key="2">
    <source>
        <dbReference type="WBParaSite" id="PSAMB.scaffold287size59089.g4335.t1"/>
    </source>
</evidence>
<dbReference type="WBParaSite" id="PSAMB.scaffold287size59089.g4335.t1">
    <property type="protein sequence ID" value="PSAMB.scaffold287size59089.g4335.t1"/>
    <property type="gene ID" value="PSAMB.scaffold287size59089.g4335"/>
</dbReference>
<evidence type="ECO:0000313" key="1">
    <source>
        <dbReference type="Proteomes" id="UP000887566"/>
    </source>
</evidence>
<organism evidence="1 2">
    <name type="scientific">Plectus sambesii</name>
    <dbReference type="NCBI Taxonomy" id="2011161"/>
    <lineage>
        <taxon>Eukaryota</taxon>
        <taxon>Metazoa</taxon>
        <taxon>Ecdysozoa</taxon>
        <taxon>Nematoda</taxon>
        <taxon>Chromadorea</taxon>
        <taxon>Plectida</taxon>
        <taxon>Plectina</taxon>
        <taxon>Plectoidea</taxon>
        <taxon>Plectidae</taxon>
        <taxon>Plectus</taxon>
    </lineage>
</organism>
<proteinExistence type="predicted"/>
<dbReference type="AlphaFoldDB" id="A0A914W094"/>
<reference evidence="2" key="1">
    <citation type="submission" date="2022-11" db="UniProtKB">
        <authorList>
            <consortium name="WormBaseParasite"/>
        </authorList>
    </citation>
    <scope>IDENTIFICATION</scope>
</reference>
<sequence>MATRNSSLNCITWLPHAGHGFVYGTNKGQLYLIRQDQGPDRPHSVEGTADDDYPISMNDWRILPSPSAVTNVL</sequence>
<protein>
    <submittedName>
        <fullName evidence="2">Uncharacterized protein</fullName>
    </submittedName>
</protein>
<dbReference type="Proteomes" id="UP000887566">
    <property type="component" value="Unplaced"/>
</dbReference>
<name>A0A914W094_9BILA</name>